<keyword evidence="9" id="KW-0614">Plasmid</keyword>
<dbReference type="InterPro" id="IPR050638">
    <property type="entry name" value="AA-Vitamin_Transporters"/>
</dbReference>
<keyword evidence="4 7" id="KW-0812">Transmembrane</keyword>
<comment type="similarity">
    <text evidence="2">Belongs to the EamA transporter family.</text>
</comment>
<dbReference type="GO" id="GO:0005886">
    <property type="term" value="C:plasma membrane"/>
    <property type="evidence" value="ECO:0007669"/>
    <property type="project" value="UniProtKB-SubCell"/>
</dbReference>
<organism evidence="9 10">
    <name type="scientific">Vescimonas fastidiosa</name>
    <dbReference type="NCBI Taxonomy" id="2714353"/>
    <lineage>
        <taxon>Bacteria</taxon>
        <taxon>Bacillati</taxon>
        <taxon>Bacillota</taxon>
        <taxon>Clostridia</taxon>
        <taxon>Eubacteriales</taxon>
        <taxon>Oscillospiraceae</taxon>
        <taxon>Vescimonas</taxon>
    </lineage>
</organism>
<name>A0A810PTN6_9FIRM</name>
<feature type="transmembrane region" description="Helical" evidence="7">
    <location>
        <begin position="184"/>
        <end position="203"/>
    </location>
</feature>
<dbReference type="Gene3D" id="1.10.3730.20">
    <property type="match status" value="1"/>
</dbReference>
<dbReference type="PANTHER" id="PTHR32322:SF18">
    <property type="entry name" value="S-ADENOSYLMETHIONINE_S-ADENOSYLHOMOCYSTEINE TRANSPORTER"/>
    <property type="match status" value="1"/>
</dbReference>
<feature type="transmembrane region" description="Helical" evidence="7">
    <location>
        <begin position="253"/>
        <end position="272"/>
    </location>
</feature>
<dbReference type="InterPro" id="IPR000620">
    <property type="entry name" value="EamA_dom"/>
</dbReference>
<keyword evidence="3" id="KW-1003">Cell membrane</keyword>
<evidence type="ECO:0000256" key="4">
    <source>
        <dbReference type="ARBA" id="ARBA00022692"/>
    </source>
</evidence>
<feature type="transmembrane region" description="Helical" evidence="7">
    <location>
        <begin position="310"/>
        <end position="327"/>
    </location>
</feature>
<evidence type="ECO:0000259" key="8">
    <source>
        <dbReference type="Pfam" id="PF00892"/>
    </source>
</evidence>
<reference evidence="9" key="1">
    <citation type="submission" date="2020-09" db="EMBL/GenBank/DDBJ databases">
        <title>New species isolated from human feces.</title>
        <authorList>
            <person name="Kitahara M."/>
            <person name="Shigeno Y."/>
            <person name="Shime M."/>
            <person name="Matsumoto Y."/>
            <person name="Nakamura S."/>
            <person name="Motooka D."/>
            <person name="Fukuoka S."/>
            <person name="Nishikawa H."/>
            <person name="Benno Y."/>
        </authorList>
    </citation>
    <scope>NUCLEOTIDE SEQUENCE</scope>
    <source>
        <strain evidence="9">MM35</strain>
        <plasmid evidence="9">pMM35_01</plasmid>
    </source>
</reference>
<evidence type="ECO:0000256" key="7">
    <source>
        <dbReference type="SAM" id="Phobius"/>
    </source>
</evidence>
<dbReference type="EMBL" id="AP023416">
    <property type="protein sequence ID" value="BCK79759.1"/>
    <property type="molecule type" value="Genomic_DNA"/>
</dbReference>
<dbReference type="KEGG" id="vfa:MM35RIKEN_19510"/>
<keyword evidence="10" id="KW-1185">Reference proteome</keyword>
<feature type="transmembrane region" description="Helical" evidence="7">
    <location>
        <begin position="215"/>
        <end position="233"/>
    </location>
</feature>
<evidence type="ECO:0000256" key="2">
    <source>
        <dbReference type="ARBA" id="ARBA00007362"/>
    </source>
</evidence>
<gene>
    <name evidence="9" type="ORF">MM35RIKEN_19510</name>
</gene>
<feature type="transmembrane region" description="Helical" evidence="7">
    <location>
        <begin position="159"/>
        <end position="178"/>
    </location>
</feature>
<proteinExistence type="inferred from homology"/>
<evidence type="ECO:0000256" key="6">
    <source>
        <dbReference type="ARBA" id="ARBA00023136"/>
    </source>
</evidence>
<protein>
    <submittedName>
        <fullName evidence="9">Membrane protein</fullName>
    </submittedName>
</protein>
<comment type="subcellular location">
    <subcellularLocation>
        <location evidence="1">Cell membrane</location>
        <topology evidence="1">Multi-pass membrane protein</topology>
    </subcellularLocation>
</comment>
<keyword evidence="5 7" id="KW-1133">Transmembrane helix</keyword>
<evidence type="ECO:0000313" key="9">
    <source>
        <dbReference type="EMBL" id="BCK79759.1"/>
    </source>
</evidence>
<sequence length="332" mass="35383">MSLQGMTFYVSIELILRKKVVFFMSGSRRHTVAVLTACVAFVIFGFSFMFSSIALSITAPMVLLCCRFVAAVVTLSLVVGLNALVGRIRGRAWFSFSLKGKPLGGLILLGLVQPVFYLVFENYSILYTSSAVTGTVLAVVPVICILVDVFVSHESVSKLQVVCAVACVAGVALVETGGESRMSLLGSFCLLMTLVCDVGYYALSRRASQQFSPLEVTYVMFLMGMLVFVPAALIQGRGQMAELFLPALRSGAFWGSVWFLGAVSSVGAYGLLNFANGTLTNSEASLIGNIGTVVSVLAGVLLLHDPFTPVQAAGVVVILVFVTLANLPKKKK</sequence>
<geneLocation type="plasmid" evidence="9 10">
    <name>pMM35_01</name>
</geneLocation>
<feature type="transmembrane region" description="Helical" evidence="7">
    <location>
        <begin position="32"/>
        <end position="55"/>
    </location>
</feature>
<dbReference type="SUPFAM" id="SSF103481">
    <property type="entry name" value="Multidrug resistance efflux transporter EmrE"/>
    <property type="match status" value="2"/>
</dbReference>
<accession>A0A810PTN6</accession>
<feature type="transmembrane region" description="Helical" evidence="7">
    <location>
        <begin position="126"/>
        <end position="147"/>
    </location>
</feature>
<feature type="transmembrane region" description="Helical" evidence="7">
    <location>
        <begin position="61"/>
        <end position="81"/>
    </location>
</feature>
<feature type="transmembrane region" description="Helical" evidence="7">
    <location>
        <begin position="102"/>
        <end position="120"/>
    </location>
</feature>
<dbReference type="InterPro" id="IPR037185">
    <property type="entry name" value="EmrE-like"/>
</dbReference>
<dbReference type="Pfam" id="PF00892">
    <property type="entry name" value="EamA"/>
    <property type="match status" value="2"/>
</dbReference>
<evidence type="ECO:0000313" key="10">
    <source>
        <dbReference type="Proteomes" id="UP000681343"/>
    </source>
</evidence>
<dbReference type="Proteomes" id="UP000681343">
    <property type="component" value="Plasmid pMM35_01"/>
</dbReference>
<feature type="domain" description="EamA" evidence="8">
    <location>
        <begin position="185"/>
        <end position="326"/>
    </location>
</feature>
<dbReference type="AlphaFoldDB" id="A0A810PTN6"/>
<evidence type="ECO:0000256" key="3">
    <source>
        <dbReference type="ARBA" id="ARBA00022475"/>
    </source>
</evidence>
<evidence type="ECO:0000256" key="1">
    <source>
        <dbReference type="ARBA" id="ARBA00004651"/>
    </source>
</evidence>
<dbReference type="PANTHER" id="PTHR32322">
    <property type="entry name" value="INNER MEMBRANE TRANSPORTER"/>
    <property type="match status" value="1"/>
</dbReference>
<feature type="domain" description="EamA" evidence="8">
    <location>
        <begin position="33"/>
        <end position="174"/>
    </location>
</feature>
<keyword evidence="6 7" id="KW-0472">Membrane</keyword>
<evidence type="ECO:0000256" key="5">
    <source>
        <dbReference type="ARBA" id="ARBA00022989"/>
    </source>
</evidence>
<feature type="transmembrane region" description="Helical" evidence="7">
    <location>
        <begin position="284"/>
        <end position="304"/>
    </location>
</feature>